<dbReference type="GO" id="GO:0002098">
    <property type="term" value="P:tRNA wobble uridine modification"/>
    <property type="evidence" value="ECO:0007669"/>
    <property type="project" value="TreeGrafter"/>
</dbReference>
<dbReference type="InterPro" id="IPR027417">
    <property type="entry name" value="P-loop_NTPase"/>
</dbReference>
<dbReference type="PANTHER" id="PTHR42714">
    <property type="entry name" value="TRNA MODIFICATION GTPASE GTPBP3"/>
    <property type="match status" value="1"/>
</dbReference>
<feature type="domain" description="G" evidence="3">
    <location>
        <begin position="294"/>
        <end position="381"/>
    </location>
</feature>
<keyword evidence="2" id="KW-1133">Transmembrane helix</keyword>
<dbReference type="Pfam" id="PF01926">
    <property type="entry name" value="MMR_HSR1"/>
    <property type="match status" value="1"/>
</dbReference>
<evidence type="ECO:0000313" key="4">
    <source>
        <dbReference type="EMBL" id="NYS26804.1"/>
    </source>
</evidence>
<organism evidence="4 5">
    <name type="scientific">Rhabdonatronobacter sediminivivens</name>
    <dbReference type="NCBI Taxonomy" id="2743469"/>
    <lineage>
        <taxon>Bacteria</taxon>
        <taxon>Pseudomonadati</taxon>
        <taxon>Pseudomonadota</taxon>
        <taxon>Alphaproteobacteria</taxon>
        <taxon>Rhodobacterales</taxon>
        <taxon>Paracoccaceae</taxon>
        <taxon>Rhabdonatronobacter</taxon>
    </lineage>
</organism>
<keyword evidence="5" id="KW-1185">Reference proteome</keyword>
<evidence type="ECO:0000256" key="1">
    <source>
        <dbReference type="SAM" id="MobiDB-lite"/>
    </source>
</evidence>
<dbReference type="GO" id="GO:0030488">
    <property type="term" value="P:tRNA methylation"/>
    <property type="evidence" value="ECO:0007669"/>
    <property type="project" value="TreeGrafter"/>
</dbReference>
<feature type="region of interest" description="Disordered" evidence="1">
    <location>
        <begin position="72"/>
        <end position="100"/>
    </location>
</feature>
<protein>
    <submittedName>
        <fullName evidence="4">50S ribosome-binding GTPase</fullName>
    </submittedName>
</protein>
<dbReference type="GO" id="GO:0005829">
    <property type="term" value="C:cytosol"/>
    <property type="evidence" value="ECO:0007669"/>
    <property type="project" value="TreeGrafter"/>
</dbReference>
<reference evidence="4 5" key="1">
    <citation type="journal article" date="2000" name="Arch. Microbiol.">
        <title>Rhodobaca bogoriensis gen. nov. and sp. nov., an alkaliphilic purple nonsulfur bacterium from African Rift Valley soda lakes.</title>
        <authorList>
            <person name="Milford A.D."/>
            <person name="Achenbach L.A."/>
            <person name="Jung D.O."/>
            <person name="Madigan M.T."/>
        </authorList>
    </citation>
    <scope>NUCLEOTIDE SEQUENCE [LARGE SCALE GENOMIC DNA]</scope>
    <source>
        <strain evidence="4 5">2376</strain>
    </source>
</reference>
<comment type="caution">
    <text evidence="4">The sequence shown here is derived from an EMBL/GenBank/DDBJ whole genome shotgun (WGS) entry which is preliminary data.</text>
</comment>
<dbReference type="Gene3D" id="3.40.50.300">
    <property type="entry name" value="P-loop containing nucleotide triphosphate hydrolases"/>
    <property type="match status" value="1"/>
</dbReference>
<dbReference type="GO" id="GO:0005525">
    <property type="term" value="F:GTP binding"/>
    <property type="evidence" value="ECO:0007669"/>
    <property type="project" value="InterPro"/>
</dbReference>
<keyword evidence="2" id="KW-0472">Membrane</keyword>
<dbReference type="SUPFAM" id="SSF52540">
    <property type="entry name" value="P-loop containing nucleoside triphosphate hydrolases"/>
    <property type="match status" value="1"/>
</dbReference>
<dbReference type="AlphaFoldDB" id="A0A7Z0I3K6"/>
<evidence type="ECO:0000259" key="3">
    <source>
        <dbReference type="Pfam" id="PF01926"/>
    </source>
</evidence>
<feature type="transmembrane region" description="Helical" evidence="2">
    <location>
        <begin position="43"/>
        <end position="65"/>
    </location>
</feature>
<proteinExistence type="predicted"/>
<evidence type="ECO:0000256" key="2">
    <source>
        <dbReference type="SAM" id="Phobius"/>
    </source>
</evidence>
<sequence length="521" mass="57822">MSLAERLRRIFLRWNQLGLAGLLVLPFAVTSVLGFFWLFERGWLLIFVAASIALVVTGRGVRLALEWRHRRARAPQQEAGETDTPPPDHQRPSPNPDWDTREARAFDRACALAASHLPKALPWDDIPPQALAVIESVASDLSDGKRGALDFTLPEALLLVDSVALRYRDFLRRNVPFSDQLPVRTMWWAWQQRQTAQTAWTSGYMVWRGVRLMVNPALGVLREIERIASAGLQERLSDRMRRDAQLALLEEIAQASVDLYSGRLRFSDAELLELELGSAARDRARMARPDEPVRIVVIGQVSAGKTTLINALHGESAGETDMAPTTDAPITHDAVIHDTPVRLIDTPGLDGSARVSALLLEEMTQADLILWVIRANRSGRDADATLMADFRAALAEMPARRPPPMVLTASAVDTLMPDWPYPENHLPEGEAQRLGRAMASIGADLDLVPIPVSAEHPLWNLDAVEQAIAAALDEALMVQRNRRRLEGAPQGLRLRENMGRAAQGLREGFRHIRRRVGKGGD</sequence>
<feature type="transmembrane region" description="Helical" evidence="2">
    <location>
        <begin position="12"/>
        <end position="37"/>
    </location>
</feature>
<name>A0A7Z0I3K6_9RHOB</name>
<dbReference type="Proteomes" id="UP000529417">
    <property type="component" value="Unassembled WGS sequence"/>
</dbReference>
<keyword evidence="2" id="KW-0812">Transmembrane</keyword>
<evidence type="ECO:0000313" key="5">
    <source>
        <dbReference type="Proteomes" id="UP000529417"/>
    </source>
</evidence>
<gene>
    <name evidence="4" type="ORF">HUK65_17700</name>
</gene>
<dbReference type="EMBL" id="JACBXS010000078">
    <property type="protein sequence ID" value="NYS26804.1"/>
    <property type="molecule type" value="Genomic_DNA"/>
</dbReference>
<dbReference type="PANTHER" id="PTHR42714:SF2">
    <property type="entry name" value="TRNA MODIFICATION GTPASE GTPBP3, MITOCHONDRIAL"/>
    <property type="match status" value="1"/>
</dbReference>
<dbReference type="RefSeq" id="WP_179907594.1">
    <property type="nucleotide sequence ID" value="NZ_JACBXS010000078.1"/>
</dbReference>
<accession>A0A7Z0I3K6</accession>
<dbReference type="InterPro" id="IPR006073">
    <property type="entry name" value="GTP-bd"/>
</dbReference>